<accession>A0A2M9ZQ04</accession>
<evidence type="ECO:0008006" key="5">
    <source>
        <dbReference type="Google" id="ProtNLM"/>
    </source>
</evidence>
<dbReference type="OrthoDB" id="328486at2"/>
<dbReference type="EMBL" id="NPDZ01000002">
    <property type="protein sequence ID" value="PJZ74152.1"/>
    <property type="molecule type" value="Genomic_DNA"/>
</dbReference>
<comment type="caution">
    <text evidence="2">The sequence shown here is derived from an EMBL/GenBank/DDBJ whole genome shotgun (WGS) entry which is preliminary data.</text>
</comment>
<evidence type="ECO:0000313" key="2">
    <source>
        <dbReference type="EMBL" id="PJZ74152.1"/>
    </source>
</evidence>
<proteinExistence type="predicted"/>
<gene>
    <name evidence="1" type="ORF">CH360_12995</name>
    <name evidence="2" type="ORF">CH373_04335</name>
</gene>
<dbReference type="Proteomes" id="UP000231962">
    <property type="component" value="Unassembled WGS sequence"/>
</dbReference>
<sequence>MQKPRKLQPQHFILFFFALILWMSLSFCAGSNLVTLIHPEASTHPIPGDSNPLQQLSRPGWIYSHFREVGGEWGNAKFTHSGLSCSKSWIGLIALGDSSIRAAMQDAGLQKISFVEFDQFSLLGGVLYHSFCTRVWGEKSEAELKVDPKN</sequence>
<organism evidence="2 4">
    <name type="scientific">Leptospira perolatii</name>
    <dbReference type="NCBI Taxonomy" id="2023191"/>
    <lineage>
        <taxon>Bacteria</taxon>
        <taxon>Pseudomonadati</taxon>
        <taxon>Spirochaetota</taxon>
        <taxon>Spirochaetia</taxon>
        <taxon>Leptospirales</taxon>
        <taxon>Leptospiraceae</taxon>
        <taxon>Leptospira</taxon>
    </lineage>
</organism>
<dbReference type="RefSeq" id="WP_100714485.1">
    <property type="nucleotide sequence ID" value="NZ_NPDY01000013.1"/>
</dbReference>
<evidence type="ECO:0000313" key="1">
    <source>
        <dbReference type="EMBL" id="PJZ68980.1"/>
    </source>
</evidence>
<dbReference type="EMBL" id="NPDY01000013">
    <property type="protein sequence ID" value="PJZ68980.1"/>
    <property type="molecule type" value="Genomic_DNA"/>
</dbReference>
<dbReference type="AlphaFoldDB" id="A0A2M9ZQ04"/>
<reference evidence="3 4" key="1">
    <citation type="submission" date="2017-07" db="EMBL/GenBank/DDBJ databases">
        <title>Leptospira spp. isolated from tropical soils.</title>
        <authorList>
            <person name="Thibeaux R."/>
            <person name="Iraola G."/>
            <person name="Ferres I."/>
            <person name="Bierque E."/>
            <person name="Girault D."/>
            <person name="Soupe-Gilbert M.-E."/>
            <person name="Picardeau M."/>
            <person name="Goarant C."/>
        </authorList>
    </citation>
    <scope>NUCLEOTIDE SEQUENCE [LARGE SCALE GENOMIC DNA]</scope>
    <source>
        <strain evidence="2 4">FH1-B-B1</strain>
        <strain evidence="1 3">FH1-B-C1</strain>
    </source>
</reference>
<dbReference type="Pfam" id="PF13146">
    <property type="entry name" value="TRL"/>
    <property type="match status" value="1"/>
</dbReference>
<protein>
    <recommendedName>
        <fullName evidence="5">TRL-like family protein</fullName>
    </recommendedName>
</protein>
<dbReference type="Proteomes" id="UP000231990">
    <property type="component" value="Unassembled WGS sequence"/>
</dbReference>
<name>A0A2M9ZQ04_9LEPT</name>
<evidence type="ECO:0000313" key="4">
    <source>
        <dbReference type="Proteomes" id="UP000231990"/>
    </source>
</evidence>
<keyword evidence="3" id="KW-1185">Reference proteome</keyword>
<evidence type="ECO:0000313" key="3">
    <source>
        <dbReference type="Proteomes" id="UP000231962"/>
    </source>
</evidence>
<dbReference type="InterPro" id="IPR025113">
    <property type="entry name" value="TRL-like"/>
</dbReference>